<dbReference type="GO" id="GO:0035438">
    <property type="term" value="F:cyclic-di-GMP binding"/>
    <property type="evidence" value="ECO:0007669"/>
    <property type="project" value="InterPro"/>
</dbReference>
<name>A0A2A5AKG7_9GAMM</name>
<organism evidence="2 3">
    <name type="scientific">SAR86 cluster bacterium</name>
    <dbReference type="NCBI Taxonomy" id="2030880"/>
    <lineage>
        <taxon>Bacteria</taxon>
        <taxon>Pseudomonadati</taxon>
        <taxon>Pseudomonadota</taxon>
        <taxon>Gammaproteobacteria</taxon>
        <taxon>SAR86 cluster</taxon>
    </lineage>
</organism>
<protein>
    <recommendedName>
        <fullName evidence="1">PilZ domain-containing protein</fullName>
    </recommendedName>
</protein>
<dbReference type="Gene3D" id="2.40.10.220">
    <property type="entry name" value="predicted glycosyltransferase like domains"/>
    <property type="match status" value="1"/>
</dbReference>
<evidence type="ECO:0000313" key="3">
    <source>
        <dbReference type="Proteomes" id="UP000218327"/>
    </source>
</evidence>
<dbReference type="AlphaFoldDB" id="A0A2A5AKG7"/>
<reference evidence="3" key="1">
    <citation type="submission" date="2017-08" db="EMBL/GenBank/DDBJ databases">
        <title>A dynamic microbial community with high functional redundancy inhabits the cold, oxic subseafloor aquifer.</title>
        <authorList>
            <person name="Tully B.J."/>
            <person name="Wheat C.G."/>
            <person name="Glazer B.T."/>
            <person name="Huber J.A."/>
        </authorList>
    </citation>
    <scope>NUCLEOTIDE SEQUENCE [LARGE SCALE GENOMIC DNA]</scope>
</reference>
<comment type="caution">
    <text evidence="2">The sequence shown here is derived from an EMBL/GenBank/DDBJ whole genome shotgun (WGS) entry which is preliminary data.</text>
</comment>
<gene>
    <name evidence="2" type="ORF">COA96_16335</name>
</gene>
<evidence type="ECO:0000313" key="2">
    <source>
        <dbReference type="EMBL" id="PCJ19258.1"/>
    </source>
</evidence>
<dbReference type="EMBL" id="NVVJ01000091">
    <property type="protein sequence ID" value="PCJ19258.1"/>
    <property type="molecule type" value="Genomic_DNA"/>
</dbReference>
<accession>A0A2A5AKG7</accession>
<dbReference type="InterPro" id="IPR009875">
    <property type="entry name" value="PilZ_domain"/>
</dbReference>
<proteinExistence type="predicted"/>
<feature type="domain" description="PilZ" evidence="1">
    <location>
        <begin position="138"/>
        <end position="233"/>
    </location>
</feature>
<dbReference type="Proteomes" id="UP000218327">
    <property type="component" value="Unassembled WGS sequence"/>
</dbReference>
<evidence type="ECO:0000259" key="1">
    <source>
        <dbReference type="Pfam" id="PF07238"/>
    </source>
</evidence>
<sequence length="237" mass="26244">MNTLDIGNGDIIHRKEILQLLKMVISQKWSFSCVIQVKKRVATHALQLVSLNDLEGTLCVSPDPAISNMSVDDSLMFRAQSGGVSIIFQSQMVEASGAESMAGRSSLQYFGLPYKIVCTQLRKTLRANLESIADVAEVPVTLYLMNGALKEGSVMDISTAGAKFRFKEDLKQELRNPETVDACKIKLSNGVVIQTDVQLMGMVNDQEANLTFLRCQFVRMKSADEDTLESFIKEVLQ</sequence>
<dbReference type="Pfam" id="PF07238">
    <property type="entry name" value="PilZ"/>
    <property type="match status" value="1"/>
</dbReference>